<evidence type="ECO:0000256" key="1">
    <source>
        <dbReference type="ARBA" id="ARBA00001946"/>
    </source>
</evidence>
<evidence type="ECO:0000256" key="2">
    <source>
        <dbReference type="ARBA" id="ARBA00022722"/>
    </source>
</evidence>
<protein>
    <submittedName>
        <fullName evidence="5">VRR-NUC domain-containing protein</fullName>
    </submittedName>
</protein>
<dbReference type="Proteomes" id="UP001142592">
    <property type="component" value="Unassembled WGS sequence"/>
</dbReference>
<keyword evidence="3" id="KW-0378">Hydrolase</keyword>
<dbReference type="RefSeq" id="WP_010603138.1">
    <property type="nucleotide sequence ID" value="NZ_JAPJUH010000005.1"/>
</dbReference>
<dbReference type="InterPro" id="IPR014883">
    <property type="entry name" value="VRR_NUC"/>
</dbReference>
<evidence type="ECO:0000256" key="3">
    <source>
        <dbReference type="ARBA" id="ARBA00022801"/>
    </source>
</evidence>
<dbReference type="AlphaFoldDB" id="A0A9X3DG62"/>
<feature type="domain" description="VRR-NUC" evidence="4">
    <location>
        <begin position="1"/>
        <end position="108"/>
    </location>
</feature>
<evidence type="ECO:0000313" key="6">
    <source>
        <dbReference type="Proteomes" id="UP001142592"/>
    </source>
</evidence>
<reference evidence="5" key="1">
    <citation type="submission" date="2022-11" db="EMBL/GenBank/DDBJ databases">
        <authorList>
            <person name="Graham C."/>
            <person name="Newman J.D."/>
        </authorList>
    </citation>
    <scope>NUCLEOTIDE SEQUENCE</scope>
    <source>
        <strain evidence="5">DSM 19486</strain>
    </source>
</reference>
<comment type="caution">
    <text evidence="5">The sequence shown here is derived from an EMBL/GenBank/DDBJ whole genome shotgun (WGS) entry which is preliminary data.</text>
</comment>
<name>A0A9X3DG62_9SPHI</name>
<gene>
    <name evidence="5" type="ORF">OQZ29_17565</name>
</gene>
<sequence length="121" mass="13744">MLSEQPLTFTSEAAMQAAVFQYFWNNHPVTRRRIFHVPNGGSRNKIEAVQLRAQGVVKGITDLICLGDNGFFAIELKVNGGVVSTEQKEIHSLWRSLGHKVYVCWSYEETVEVINKEFNLC</sequence>
<comment type="cofactor">
    <cofactor evidence="1">
        <name>Mg(2+)</name>
        <dbReference type="ChEBI" id="CHEBI:18420"/>
    </cofactor>
</comment>
<dbReference type="GO" id="GO:0016788">
    <property type="term" value="F:hydrolase activity, acting on ester bonds"/>
    <property type="evidence" value="ECO:0007669"/>
    <property type="project" value="InterPro"/>
</dbReference>
<dbReference type="Gene3D" id="3.40.1350.10">
    <property type="match status" value="1"/>
</dbReference>
<dbReference type="EMBL" id="JAPJUH010000005">
    <property type="protein sequence ID" value="MCX3266570.1"/>
    <property type="molecule type" value="Genomic_DNA"/>
</dbReference>
<dbReference type="InterPro" id="IPR011856">
    <property type="entry name" value="tRNA_endonuc-like_dom_sf"/>
</dbReference>
<evidence type="ECO:0000313" key="5">
    <source>
        <dbReference type="EMBL" id="MCX3266570.1"/>
    </source>
</evidence>
<proteinExistence type="predicted"/>
<keyword evidence="6" id="KW-1185">Reference proteome</keyword>
<accession>A0A9X3DG62</accession>
<organism evidence="5 6">
    <name type="scientific">Pedobacter agri</name>
    <dbReference type="NCBI Taxonomy" id="454586"/>
    <lineage>
        <taxon>Bacteria</taxon>
        <taxon>Pseudomonadati</taxon>
        <taxon>Bacteroidota</taxon>
        <taxon>Sphingobacteriia</taxon>
        <taxon>Sphingobacteriales</taxon>
        <taxon>Sphingobacteriaceae</taxon>
        <taxon>Pedobacter</taxon>
    </lineage>
</organism>
<evidence type="ECO:0000259" key="4">
    <source>
        <dbReference type="SMART" id="SM00990"/>
    </source>
</evidence>
<dbReference type="GO" id="GO:0003676">
    <property type="term" value="F:nucleic acid binding"/>
    <property type="evidence" value="ECO:0007669"/>
    <property type="project" value="InterPro"/>
</dbReference>
<keyword evidence="2" id="KW-0540">Nuclease</keyword>
<dbReference type="SMART" id="SM00990">
    <property type="entry name" value="VRR_NUC"/>
    <property type="match status" value="1"/>
</dbReference>
<dbReference type="GO" id="GO:0004518">
    <property type="term" value="F:nuclease activity"/>
    <property type="evidence" value="ECO:0007669"/>
    <property type="project" value="UniProtKB-KW"/>
</dbReference>